<evidence type="ECO:0000256" key="1">
    <source>
        <dbReference type="SAM" id="MobiDB-lite"/>
    </source>
</evidence>
<accession>A0A9K3Q2J4</accession>
<dbReference type="EMBL" id="JAGRRH010000006">
    <property type="protein sequence ID" value="KAG7368080.1"/>
    <property type="molecule type" value="Genomic_DNA"/>
</dbReference>
<evidence type="ECO:0000313" key="3">
    <source>
        <dbReference type="Proteomes" id="UP000693970"/>
    </source>
</evidence>
<reference evidence="2" key="1">
    <citation type="journal article" date="2021" name="Sci. Rep.">
        <title>Diploid genomic architecture of Nitzschia inconspicua, an elite biomass production diatom.</title>
        <authorList>
            <person name="Oliver A."/>
            <person name="Podell S."/>
            <person name="Pinowska A."/>
            <person name="Traller J.C."/>
            <person name="Smith S.R."/>
            <person name="McClure R."/>
            <person name="Beliaev A."/>
            <person name="Bohutskyi P."/>
            <person name="Hill E.A."/>
            <person name="Rabines A."/>
            <person name="Zheng H."/>
            <person name="Allen L.Z."/>
            <person name="Kuo A."/>
            <person name="Grigoriev I.V."/>
            <person name="Allen A.E."/>
            <person name="Hazlebeck D."/>
            <person name="Allen E.E."/>
        </authorList>
    </citation>
    <scope>NUCLEOTIDE SEQUENCE</scope>
    <source>
        <strain evidence="2">Hildebrandi</strain>
    </source>
</reference>
<dbReference type="AlphaFoldDB" id="A0A9K3Q2J4"/>
<protein>
    <submittedName>
        <fullName evidence="2">Uncharacterized protein</fullName>
    </submittedName>
</protein>
<proteinExistence type="predicted"/>
<comment type="caution">
    <text evidence="2">The sequence shown here is derived from an EMBL/GenBank/DDBJ whole genome shotgun (WGS) entry which is preliminary data.</text>
</comment>
<feature type="region of interest" description="Disordered" evidence="1">
    <location>
        <begin position="1"/>
        <end position="68"/>
    </location>
</feature>
<organism evidence="2 3">
    <name type="scientific">Nitzschia inconspicua</name>
    <dbReference type="NCBI Taxonomy" id="303405"/>
    <lineage>
        <taxon>Eukaryota</taxon>
        <taxon>Sar</taxon>
        <taxon>Stramenopiles</taxon>
        <taxon>Ochrophyta</taxon>
        <taxon>Bacillariophyta</taxon>
        <taxon>Bacillariophyceae</taxon>
        <taxon>Bacillariophycidae</taxon>
        <taxon>Bacillariales</taxon>
        <taxon>Bacillariaceae</taxon>
        <taxon>Nitzschia</taxon>
    </lineage>
</organism>
<sequence length="214" mass="24135">MKRTIEASAVGISATTETARGANEWTETTSSANYKEGKNSFSSTTTTTDSHNGTSSSNKRPRTERYLHEDRRLEKQQETVDFFQQRLRVIQRRRKIVAGSSTSSSPPLQGLQRNLDRCWQSQTQQFHQFRQQMIKSAQKRIHMKEGIECLQQCVMQQQQQLHGQDDCPVKKLQQGLETTTAVLDLIASFAGNPSDGELSDCLNLLAVAATREQS</sequence>
<reference evidence="2" key="2">
    <citation type="submission" date="2021-04" db="EMBL/GenBank/DDBJ databases">
        <authorList>
            <person name="Podell S."/>
        </authorList>
    </citation>
    <scope>NUCLEOTIDE SEQUENCE</scope>
    <source>
        <strain evidence="2">Hildebrandi</strain>
    </source>
</reference>
<name>A0A9K3Q2J4_9STRA</name>
<evidence type="ECO:0000313" key="2">
    <source>
        <dbReference type="EMBL" id="KAG7368080.1"/>
    </source>
</evidence>
<gene>
    <name evidence="2" type="ORF">IV203_030823</name>
</gene>
<dbReference type="Proteomes" id="UP000693970">
    <property type="component" value="Unassembled WGS sequence"/>
</dbReference>
<feature type="compositionally biased region" description="Low complexity" evidence="1">
    <location>
        <begin position="39"/>
        <end position="58"/>
    </location>
</feature>
<keyword evidence="3" id="KW-1185">Reference proteome</keyword>